<dbReference type="STRING" id="5539.A0A3E2HI14"/>
<evidence type="ECO:0000313" key="2">
    <source>
        <dbReference type="EMBL" id="RFU32955.1"/>
    </source>
</evidence>
<evidence type="ECO:0000313" key="3">
    <source>
        <dbReference type="Proteomes" id="UP000258309"/>
    </source>
</evidence>
<feature type="non-terminal residue" evidence="2">
    <location>
        <position position="1"/>
    </location>
</feature>
<feature type="compositionally biased region" description="Acidic residues" evidence="1">
    <location>
        <begin position="277"/>
        <end position="304"/>
    </location>
</feature>
<dbReference type="OrthoDB" id="4436899at2759"/>
<dbReference type="Proteomes" id="UP000258309">
    <property type="component" value="Unassembled WGS sequence"/>
</dbReference>
<organism evidence="2 3">
    <name type="scientific">Scytalidium lignicola</name>
    <name type="common">Hyphomycete</name>
    <dbReference type="NCBI Taxonomy" id="5539"/>
    <lineage>
        <taxon>Eukaryota</taxon>
        <taxon>Fungi</taxon>
        <taxon>Dikarya</taxon>
        <taxon>Ascomycota</taxon>
        <taxon>Pezizomycotina</taxon>
        <taxon>Leotiomycetes</taxon>
        <taxon>Leotiomycetes incertae sedis</taxon>
        <taxon>Scytalidium</taxon>
    </lineage>
</organism>
<feature type="non-terminal residue" evidence="2">
    <location>
        <position position="322"/>
    </location>
</feature>
<comment type="caution">
    <text evidence="2">The sequence shown here is derived from an EMBL/GenBank/DDBJ whole genome shotgun (WGS) entry which is preliminary data.</text>
</comment>
<protein>
    <submittedName>
        <fullName evidence="2">Uncharacterized protein</fullName>
    </submittedName>
</protein>
<evidence type="ECO:0000256" key="1">
    <source>
        <dbReference type="SAM" id="MobiDB-lite"/>
    </source>
</evidence>
<name>A0A3E2HI14_SCYLI</name>
<sequence>MSSVEQSEILHPPQVTAPPGQGVVTLAGLPATAPTKDAISPTERMRRSHRNKMRRLLIRLFKRTKDCIKPDDYAKLKISVEESLDLKTTVESCFFTPYPDALPPADDDLVGREYLAYDFRGFLPFGTYGEHRPLYDTRNTTWELWTVAHKAGYPHLRCIMNMNVDEGDDRLLRVELLNIARLTLWYLESDKFTEHVNIPILMLSVMGPQHGRFLQAYFQEKKFVIKYSELYNFKEKDPVALQLFARWALAIPVGNTKLDETQGDSKDQTNTEHQGVEELEDADMGGDIEMEEDADMGGDVEMEEDTGRGGGTEAEGGTEMRN</sequence>
<keyword evidence="3" id="KW-1185">Reference proteome</keyword>
<dbReference type="EMBL" id="NCSJ02000044">
    <property type="protein sequence ID" value="RFU32955.1"/>
    <property type="molecule type" value="Genomic_DNA"/>
</dbReference>
<accession>A0A3E2HI14</accession>
<feature type="region of interest" description="Disordered" evidence="1">
    <location>
        <begin position="258"/>
        <end position="322"/>
    </location>
</feature>
<feature type="region of interest" description="Disordered" evidence="1">
    <location>
        <begin position="1"/>
        <end position="21"/>
    </location>
</feature>
<feature type="compositionally biased region" description="Basic and acidic residues" evidence="1">
    <location>
        <begin position="258"/>
        <end position="276"/>
    </location>
</feature>
<dbReference type="AlphaFoldDB" id="A0A3E2HI14"/>
<reference evidence="2 3" key="1">
    <citation type="submission" date="2018-05" db="EMBL/GenBank/DDBJ databases">
        <title>Draft genome sequence of Scytalidium lignicola DSM 105466, a ubiquitous saprotrophic fungus.</title>
        <authorList>
            <person name="Buettner E."/>
            <person name="Gebauer A.M."/>
            <person name="Hofrichter M."/>
            <person name="Liers C."/>
            <person name="Kellner H."/>
        </authorList>
    </citation>
    <scope>NUCLEOTIDE SEQUENCE [LARGE SCALE GENOMIC DNA]</scope>
    <source>
        <strain evidence="2 3">DSM 105466</strain>
    </source>
</reference>
<gene>
    <name evidence="2" type="ORF">B7463_g3384</name>
</gene>
<proteinExistence type="predicted"/>